<dbReference type="Gene3D" id="3.40.50.150">
    <property type="entry name" value="Vaccinia Virus protein VP39"/>
    <property type="match status" value="1"/>
</dbReference>
<dbReference type="GO" id="GO:0008168">
    <property type="term" value="F:methyltransferase activity"/>
    <property type="evidence" value="ECO:0007669"/>
    <property type="project" value="UniProtKB-KW"/>
</dbReference>
<accession>A0A1D1YPE3</accession>
<dbReference type="SUPFAM" id="SSF53335">
    <property type="entry name" value="S-adenosyl-L-methionine-dependent methyltransferases"/>
    <property type="match status" value="1"/>
</dbReference>
<dbReference type="GO" id="GO:0032259">
    <property type="term" value="P:methylation"/>
    <property type="evidence" value="ECO:0007669"/>
    <property type="project" value="UniProtKB-KW"/>
</dbReference>
<dbReference type="InterPro" id="IPR029063">
    <property type="entry name" value="SAM-dependent_MTases_sf"/>
</dbReference>
<organism evidence="2">
    <name type="scientific">Anthurium amnicola</name>
    <dbReference type="NCBI Taxonomy" id="1678845"/>
    <lineage>
        <taxon>Eukaryota</taxon>
        <taxon>Viridiplantae</taxon>
        <taxon>Streptophyta</taxon>
        <taxon>Embryophyta</taxon>
        <taxon>Tracheophyta</taxon>
        <taxon>Spermatophyta</taxon>
        <taxon>Magnoliopsida</taxon>
        <taxon>Liliopsida</taxon>
        <taxon>Araceae</taxon>
        <taxon>Pothoideae</taxon>
        <taxon>Potheae</taxon>
        <taxon>Anthurium</taxon>
    </lineage>
</organism>
<dbReference type="InterPro" id="IPR041698">
    <property type="entry name" value="Methyltransf_25"/>
</dbReference>
<evidence type="ECO:0000313" key="2">
    <source>
        <dbReference type="EMBL" id="JAT56507.1"/>
    </source>
</evidence>
<name>A0A1D1YPE3_9ARAE</name>
<dbReference type="PANTHER" id="PTHR44575">
    <property type="entry name" value="OS01G0589200 PROTEIN"/>
    <property type="match status" value="1"/>
</dbReference>
<reference evidence="2" key="1">
    <citation type="submission" date="2015-07" db="EMBL/GenBank/DDBJ databases">
        <title>Transcriptome Assembly of Anthurium amnicola.</title>
        <authorList>
            <person name="Suzuki J."/>
        </authorList>
    </citation>
    <scope>NUCLEOTIDE SEQUENCE</scope>
</reference>
<dbReference type="EMBL" id="GDJX01011429">
    <property type="protein sequence ID" value="JAT56507.1"/>
    <property type="molecule type" value="Transcribed_RNA"/>
</dbReference>
<dbReference type="Pfam" id="PF13649">
    <property type="entry name" value="Methyltransf_25"/>
    <property type="match status" value="1"/>
</dbReference>
<keyword evidence="2" id="KW-0489">Methyltransferase</keyword>
<dbReference type="AlphaFoldDB" id="A0A1D1YPE3"/>
<sequence length="264" mass="28970">MASPFDKQADFYASARPSYPSEWFDMLSSLTPHHAVAWDAGTGTGQAAIALAKHYDRVVATDVSEAQLSRAAPHPRVRYAHTPASMTEDELVAALGGEGSPVDLVTAAQAVHWFDLPKFYGVVDRVLRRPGGVVAVWGYREIRVGPSFDPALSRFISTTMPYWDPNIRHFLEGYRNLPFPFDAVGVGAEGEPATLEMRKDVSFDGFLGLLRSWSGVNTAKERGVDLLRPEVVAELEAAWGGRSLVRTVTYTAFMIAGKPRREST</sequence>
<dbReference type="CDD" id="cd02440">
    <property type="entry name" value="AdoMet_MTases"/>
    <property type="match status" value="1"/>
</dbReference>
<protein>
    <submittedName>
        <fullName evidence="2">Putative methyltransferase DDB_G0268948</fullName>
    </submittedName>
</protein>
<evidence type="ECO:0000259" key="1">
    <source>
        <dbReference type="Pfam" id="PF13649"/>
    </source>
</evidence>
<keyword evidence="2" id="KW-0808">Transferase</keyword>
<dbReference type="PANTHER" id="PTHR44575:SF2">
    <property type="entry name" value="OS01G0589200 PROTEIN"/>
    <property type="match status" value="1"/>
</dbReference>
<proteinExistence type="predicted"/>
<gene>
    <name evidence="2" type="primary">DDB_G0268948_1</name>
    <name evidence="2" type="ORF">g.72171</name>
</gene>
<feature type="domain" description="Methyltransferase" evidence="1">
    <location>
        <begin position="39"/>
        <end position="129"/>
    </location>
</feature>